<keyword evidence="1" id="KW-0472">Membrane</keyword>
<keyword evidence="1" id="KW-0812">Transmembrane</keyword>
<sequence>MANTEVQRHTGVDVEEVPSAEWGWSYHSPKVFHIGGLLAAAFLLFMIHGNHTGRVEDLFLIGFAVIIVAFVGRDWWLRRRGWIR</sequence>
<evidence type="ECO:0000313" key="2">
    <source>
        <dbReference type="EMBL" id="SEH85413.1"/>
    </source>
</evidence>
<feature type="transmembrane region" description="Helical" evidence="1">
    <location>
        <begin position="31"/>
        <end position="47"/>
    </location>
</feature>
<name>A0A1H6LA96_MYCRU</name>
<evidence type="ECO:0000313" key="3">
    <source>
        <dbReference type="Proteomes" id="UP000182915"/>
    </source>
</evidence>
<organism evidence="2 3">
    <name type="scientific">Mycolicibacterium rutilum</name>
    <name type="common">Mycobacterium rutilum</name>
    <dbReference type="NCBI Taxonomy" id="370526"/>
    <lineage>
        <taxon>Bacteria</taxon>
        <taxon>Bacillati</taxon>
        <taxon>Actinomycetota</taxon>
        <taxon>Actinomycetes</taxon>
        <taxon>Mycobacteriales</taxon>
        <taxon>Mycobacteriaceae</taxon>
        <taxon>Mycolicibacterium</taxon>
    </lineage>
</organism>
<reference evidence="3" key="1">
    <citation type="submission" date="2016-10" db="EMBL/GenBank/DDBJ databases">
        <authorList>
            <person name="Varghese N."/>
            <person name="Submissions S."/>
        </authorList>
    </citation>
    <scope>NUCLEOTIDE SEQUENCE [LARGE SCALE GENOMIC DNA]</scope>
    <source>
        <strain evidence="3">DSM 45405</strain>
    </source>
</reference>
<evidence type="ECO:0000256" key="1">
    <source>
        <dbReference type="SAM" id="Phobius"/>
    </source>
</evidence>
<gene>
    <name evidence="2" type="ORF">SAMN04489835_4913</name>
</gene>
<dbReference type="AlphaFoldDB" id="A0A1H6LA96"/>
<proteinExistence type="predicted"/>
<dbReference type="Proteomes" id="UP000182915">
    <property type="component" value="Chromosome I"/>
</dbReference>
<dbReference type="Pfam" id="PF10939">
    <property type="entry name" value="DUF2631"/>
    <property type="match status" value="1"/>
</dbReference>
<keyword evidence="1" id="KW-1133">Transmembrane helix</keyword>
<dbReference type="STRING" id="370526.SAMN04489835_4913"/>
<protein>
    <recommendedName>
        <fullName evidence="4">DUF2631 domain-containing protein</fullName>
    </recommendedName>
</protein>
<dbReference type="OrthoDB" id="3401220at2"/>
<evidence type="ECO:0008006" key="4">
    <source>
        <dbReference type="Google" id="ProtNLM"/>
    </source>
</evidence>
<accession>A0A1H6LA96</accession>
<feature type="transmembrane region" description="Helical" evidence="1">
    <location>
        <begin position="59"/>
        <end position="76"/>
    </location>
</feature>
<dbReference type="RefSeq" id="WP_083409397.1">
    <property type="nucleotide sequence ID" value="NZ_LT629971.1"/>
</dbReference>
<keyword evidence="3" id="KW-1185">Reference proteome</keyword>
<dbReference type="EMBL" id="LT629971">
    <property type="protein sequence ID" value="SEH85413.1"/>
    <property type="molecule type" value="Genomic_DNA"/>
</dbReference>
<dbReference type="InterPro" id="IPR024341">
    <property type="entry name" value="DUF2631"/>
</dbReference>